<organism evidence="1 2">
    <name type="scientific">Elasticomyces elasticus</name>
    <dbReference type="NCBI Taxonomy" id="574655"/>
    <lineage>
        <taxon>Eukaryota</taxon>
        <taxon>Fungi</taxon>
        <taxon>Dikarya</taxon>
        <taxon>Ascomycota</taxon>
        <taxon>Pezizomycotina</taxon>
        <taxon>Dothideomycetes</taxon>
        <taxon>Dothideomycetidae</taxon>
        <taxon>Mycosphaerellales</taxon>
        <taxon>Teratosphaeriaceae</taxon>
        <taxon>Elasticomyces</taxon>
    </lineage>
</organism>
<reference evidence="1" key="1">
    <citation type="submission" date="2023-08" db="EMBL/GenBank/DDBJ databases">
        <title>Black Yeasts Isolated from many extreme environments.</title>
        <authorList>
            <person name="Coleine C."/>
            <person name="Stajich J.E."/>
            <person name="Selbmann L."/>
        </authorList>
    </citation>
    <scope>NUCLEOTIDE SEQUENCE</scope>
    <source>
        <strain evidence="1">CCFEE 5810</strain>
    </source>
</reference>
<dbReference type="PANTHER" id="PTHR30292:SF0">
    <property type="entry name" value="5-OXOPROLINASE SUBUNIT A"/>
    <property type="match status" value="1"/>
</dbReference>
<dbReference type="InterPro" id="IPR005501">
    <property type="entry name" value="LamB/YcsF/PxpA-like"/>
</dbReference>
<dbReference type="GO" id="GO:0005975">
    <property type="term" value="P:carbohydrate metabolic process"/>
    <property type="evidence" value="ECO:0007669"/>
    <property type="project" value="InterPro"/>
</dbReference>
<name>A0AAN7WD23_9PEZI</name>
<dbReference type="PANTHER" id="PTHR30292">
    <property type="entry name" value="UNCHARACTERIZED PROTEIN YBGL-RELATED"/>
    <property type="match status" value="1"/>
</dbReference>
<dbReference type="InterPro" id="IPR011330">
    <property type="entry name" value="Glyco_hydro/deAcase_b/a-brl"/>
</dbReference>
<dbReference type="Gene3D" id="3.20.20.370">
    <property type="entry name" value="Glycoside hydrolase/deacetylase"/>
    <property type="match status" value="2"/>
</dbReference>
<evidence type="ECO:0008006" key="3">
    <source>
        <dbReference type="Google" id="ProtNLM"/>
    </source>
</evidence>
<comment type="caution">
    <text evidence="1">The sequence shown here is derived from an EMBL/GenBank/DDBJ whole genome shotgun (WGS) entry which is preliminary data.</text>
</comment>
<dbReference type="AlphaFoldDB" id="A0AAN7WD23"/>
<sequence>MAPIQRKVHINVDLGEGYGNFKCGPDDELIPLIDHANVACGFHAGDPLIMAQTVKTCKQHGVKIGAHPGESTRIWFDIDCPTSKALVDESKTSDKLRQHGIDKTIRMKLSNEELTAMVRYQVGALKAFLDAEDVPLNHVKPHGVLYGMMYRSPEVCRAVYQGVPKGTPVFGLAGTCHEEVAKELGLPFVAELYGDVKYNKDNTLVIDRKKKAWTPEETKKHISQQVDESSVTAVTGETIDLPIGDHEVSLCCHSDSPGAVEIITAARQMVDEFNKKHGYA</sequence>
<protein>
    <recommendedName>
        <fullName evidence="3">Lactam utilization protein lamB</fullName>
    </recommendedName>
</protein>
<accession>A0AAN7WD23</accession>
<proteinExistence type="predicted"/>
<dbReference type="SUPFAM" id="SSF88713">
    <property type="entry name" value="Glycoside hydrolase/deacetylase"/>
    <property type="match status" value="2"/>
</dbReference>
<dbReference type="Proteomes" id="UP001310594">
    <property type="component" value="Unassembled WGS sequence"/>
</dbReference>
<dbReference type="Pfam" id="PF03746">
    <property type="entry name" value="LamB_YcsF"/>
    <property type="match status" value="2"/>
</dbReference>
<evidence type="ECO:0000313" key="1">
    <source>
        <dbReference type="EMBL" id="KAK5702883.1"/>
    </source>
</evidence>
<gene>
    <name evidence="1" type="ORF">LTR97_003829</name>
</gene>
<dbReference type="EMBL" id="JAVRQU010000005">
    <property type="protein sequence ID" value="KAK5702883.1"/>
    <property type="molecule type" value="Genomic_DNA"/>
</dbReference>
<evidence type="ECO:0000313" key="2">
    <source>
        <dbReference type="Proteomes" id="UP001310594"/>
    </source>
</evidence>